<gene>
    <name evidence="1" type="ORF">KV395_04310</name>
</gene>
<proteinExistence type="predicted"/>
<name>A0ABY7XKC0_MICLT</name>
<sequence length="229" mass="24836">MSNSAEELHALYSSWRQRVVESPGANMASLVDPAGDGLQEIAKAYALLRILDGQLRYLEDRGARVSVHQRSLKRWGRVPLMLTTGWDAGVSSPDQIVDEATLDQIEALSSFLDGKVLTFDDARLPSLRALIDQADTLLTNSPNLDPTLAAYIRRLIASIRNALDDDAAGRIFDYTAAVVELRVAFQAAAEASPPEQKEDWLAMFRQITVGVATALLIEGGKMLGLAAGS</sequence>
<organism evidence="1 2">
    <name type="scientific">Microbacterium luteolum</name>
    <name type="common">Aureobacterium luteolum</name>
    <dbReference type="NCBI Taxonomy" id="69367"/>
    <lineage>
        <taxon>Bacteria</taxon>
        <taxon>Bacillati</taxon>
        <taxon>Actinomycetota</taxon>
        <taxon>Actinomycetes</taxon>
        <taxon>Micrococcales</taxon>
        <taxon>Microbacteriaceae</taxon>
        <taxon>Microbacterium</taxon>
    </lineage>
</organism>
<dbReference type="EMBL" id="CP078075">
    <property type="protein sequence ID" value="WDM42539.1"/>
    <property type="molecule type" value="Genomic_DNA"/>
</dbReference>
<accession>A0ABY7XKC0</accession>
<dbReference type="RefSeq" id="WP_282216393.1">
    <property type="nucleotide sequence ID" value="NZ_BAAAUN010000001.1"/>
</dbReference>
<reference evidence="1 2" key="1">
    <citation type="submission" date="2021-06" db="EMBL/GenBank/DDBJ databases">
        <title>Genome-based taxonomic framework of Microbacterium strains isolated from marine environment, the description of four new species and reclassification of four preexisting species.</title>
        <authorList>
            <person name="Lee S.D."/>
            <person name="Kim S.-M."/>
            <person name="Byeon Y.-S."/>
            <person name="Yang H.L."/>
            <person name="Kim I.S."/>
        </authorList>
    </citation>
    <scope>NUCLEOTIDE SEQUENCE [LARGE SCALE GENOMIC DNA]</scope>
    <source>
        <strain evidence="1 2">KACC 14465</strain>
    </source>
</reference>
<evidence type="ECO:0000313" key="2">
    <source>
        <dbReference type="Proteomes" id="UP001215097"/>
    </source>
</evidence>
<evidence type="ECO:0000313" key="1">
    <source>
        <dbReference type="EMBL" id="WDM42539.1"/>
    </source>
</evidence>
<dbReference type="Proteomes" id="UP001215097">
    <property type="component" value="Chromosome"/>
</dbReference>
<keyword evidence="2" id="KW-1185">Reference proteome</keyword>
<protein>
    <submittedName>
        <fullName evidence="1">Uncharacterized protein</fullName>
    </submittedName>
</protein>